<evidence type="ECO:0000256" key="1">
    <source>
        <dbReference type="SAM" id="SignalP"/>
    </source>
</evidence>
<sequence length="167" mass="18072">MAMHSLQKSVLFALSLVFASVSALATPPLFDQIEISAQKGRLHHNAQGWMSLPESETLRSMRIAERCSAMGGPRGKFSVADGSLWLTGVYRCGGDIPLSAVYPQSASHLLADWVTGDLTAELGKVICQSRDGFPIFERIASLSVQAGRVTQLSYQESGVEQCAREMP</sequence>
<proteinExistence type="predicted"/>
<reference evidence="2 3" key="1">
    <citation type="submission" date="2018-08" db="EMBL/GenBank/DDBJ databases">
        <title>Comamonas testosteroni strain SWCO2.</title>
        <authorList>
            <person name="Jiang N."/>
            <person name="Zhang X.Z."/>
        </authorList>
    </citation>
    <scope>NUCLEOTIDE SEQUENCE [LARGE SCALE GENOMIC DNA]</scope>
    <source>
        <strain evidence="2 3">SWCO2</strain>
    </source>
</reference>
<feature type="chain" id="PRO_5016713915" evidence="1">
    <location>
        <begin position="26"/>
        <end position="167"/>
    </location>
</feature>
<organism evidence="2 3">
    <name type="scientific">Comamonas testosteroni</name>
    <name type="common">Pseudomonas testosteroni</name>
    <dbReference type="NCBI Taxonomy" id="285"/>
    <lineage>
        <taxon>Bacteria</taxon>
        <taxon>Pseudomonadati</taxon>
        <taxon>Pseudomonadota</taxon>
        <taxon>Betaproteobacteria</taxon>
        <taxon>Burkholderiales</taxon>
        <taxon>Comamonadaceae</taxon>
        <taxon>Comamonas</taxon>
    </lineage>
</organism>
<dbReference type="EMBL" id="QURR01000003">
    <property type="protein sequence ID" value="RGE46289.1"/>
    <property type="molecule type" value="Genomic_DNA"/>
</dbReference>
<comment type="caution">
    <text evidence="2">The sequence shown here is derived from an EMBL/GenBank/DDBJ whole genome shotgun (WGS) entry which is preliminary data.</text>
</comment>
<gene>
    <name evidence="2" type="ORF">DZC30_03435</name>
</gene>
<keyword evidence="1" id="KW-0732">Signal</keyword>
<protein>
    <submittedName>
        <fullName evidence="2">Uncharacterized protein</fullName>
    </submittedName>
</protein>
<accession>A0A373FSB9</accession>
<name>A0A373FSB9_COMTE</name>
<dbReference type="Proteomes" id="UP000261948">
    <property type="component" value="Unassembled WGS sequence"/>
</dbReference>
<keyword evidence="3" id="KW-1185">Reference proteome</keyword>
<evidence type="ECO:0000313" key="2">
    <source>
        <dbReference type="EMBL" id="RGE46289.1"/>
    </source>
</evidence>
<evidence type="ECO:0000313" key="3">
    <source>
        <dbReference type="Proteomes" id="UP000261948"/>
    </source>
</evidence>
<feature type="signal peptide" evidence="1">
    <location>
        <begin position="1"/>
        <end position="25"/>
    </location>
</feature>
<dbReference type="AlphaFoldDB" id="A0A373FSB9"/>